<evidence type="ECO:0000313" key="3">
    <source>
        <dbReference type="EMBL" id="QED36846.1"/>
    </source>
</evidence>
<dbReference type="RefSeq" id="WP_146831071.1">
    <property type="nucleotide sequence ID" value="NZ_CP042476.1"/>
</dbReference>
<dbReference type="OrthoDB" id="1123055at2"/>
<feature type="transmembrane region" description="Helical" evidence="2">
    <location>
        <begin position="12"/>
        <end position="31"/>
    </location>
</feature>
<proteinExistence type="predicted"/>
<organism evidence="3 4">
    <name type="scientific">Antarcticibacterium arcticum</name>
    <dbReference type="NCBI Taxonomy" id="2585771"/>
    <lineage>
        <taxon>Bacteria</taxon>
        <taxon>Pseudomonadati</taxon>
        <taxon>Bacteroidota</taxon>
        <taxon>Flavobacteriia</taxon>
        <taxon>Flavobacteriales</taxon>
        <taxon>Flavobacteriaceae</taxon>
        <taxon>Antarcticibacterium</taxon>
    </lineage>
</organism>
<protein>
    <submittedName>
        <fullName evidence="3">DUF4834 domain-containing protein</fullName>
    </submittedName>
</protein>
<keyword evidence="4" id="KW-1185">Reference proteome</keyword>
<keyword evidence="2" id="KW-0472">Membrane</keyword>
<keyword evidence="2" id="KW-1133">Transmembrane helix</keyword>
<feature type="region of interest" description="Disordered" evidence="1">
    <location>
        <begin position="50"/>
        <end position="79"/>
    </location>
</feature>
<dbReference type="AlphaFoldDB" id="A0A5B8YKE0"/>
<keyword evidence="2" id="KW-0812">Transmembrane</keyword>
<dbReference type="EMBL" id="CP042476">
    <property type="protein sequence ID" value="QED36846.1"/>
    <property type="molecule type" value="Genomic_DNA"/>
</dbReference>
<sequence length="90" mass="10437">MHTASFESIVKTILIILLFYFGFKIFIKWFGPRILKYFLNKIGNKVQQQFNQPPNPAANKKGDVVIDKKPKKGRGSNKNVGEYIDYEEID</sequence>
<dbReference type="KEGG" id="anp:FK178_03575"/>
<name>A0A5B8YKE0_9FLAO</name>
<dbReference type="Proteomes" id="UP000321954">
    <property type="component" value="Chromosome"/>
</dbReference>
<gene>
    <name evidence="3" type="ORF">FK178_03575</name>
</gene>
<accession>A0A5B8YKE0</accession>
<evidence type="ECO:0000313" key="4">
    <source>
        <dbReference type="Proteomes" id="UP000321954"/>
    </source>
</evidence>
<evidence type="ECO:0000256" key="1">
    <source>
        <dbReference type="SAM" id="MobiDB-lite"/>
    </source>
</evidence>
<reference evidence="3 4" key="1">
    <citation type="submission" date="2019-08" db="EMBL/GenBank/DDBJ databases">
        <title>Antarcticibacterium arcticum sp. nov., a bacterium isolated from marine sediment of the Canadian Beaufort Sea.</title>
        <authorList>
            <person name="Lee Y.M."/>
            <person name="Baek K."/>
            <person name="Lee D.-H."/>
            <person name="Shin S.C."/>
            <person name="Jin Y.K."/>
            <person name="Park Y."/>
        </authorList>
    </citation>
    <scope>NUCLEOTIDE SEQUENCE [LARGE SCALE GENOMIC DNA]</scope>
    <source>
        <strain evidence="3 4">PAMC 28998</strain>
    </source>
</reference>
<evidence type="ECO:0000256" key="2">
    <source>
        <dbReference type="SAM" id="Phobius"/>
    </source>
</evidence>